<comment type="caution">
    <text evidence="3">The sequence shown here is derived from an EMBL/GenBank/DDBJ whole genome shotgun (WGS) entry which is preliminary data.</text>
</comment>
<dbReference type="GO" id="GO:0009277">
    <property type="term" value="C:fungal-type cell wall"/>
    <property type="evidence" value="ECO:0007669"/>
    <property type="project" value="TreeGrafter"/>
</dbReference>
<protein>
    <recommendedName>
        <fullName evidence="5">Acid phosphatase pho5</fullName>
    </recommendedName>
</protein>
<dbReference type="Proteomes" id="UP000292702">
    <property type="component" value="Unassembled WGS sequence"/>
</dbReference>
<keyword evidence="2" id="KW-0732">Signal</keyword>
<dbReference type="PANTHER" id="PTHR20963:SF18">
    <property type="entry name" value="ACID PHOSPHATASE PHO11-RELATED"/>
    <property type="match status" value="1"/>
</dbReference>
<dbReference type="OrthoDB" id="6509975at2759"/>
<dbReference type="PROSITE" id="PS00616">
    <property type="entry name" value="HIS_ACID_PHOSPHAT_1"/>
    <property type="match status" value="1"/>
</dbReference>
<dbReference type="EMBL" id="RWJN01000096">
    <property type="protein sequence ID" value="TCD67470.1"/>
    <property type="molecule type" value="Genomic_DNA"/>
</dbReference>
<feature type="chain" id="PRO_5020659948" description="Acid phosphatase pho5" evidence="2">
    <location>
        <begin position="24"/>
        <end position="549"/>
    </location>
</feature>
<evidence type="ECO:0008006" key="5">
    <source>
        <dbReference type="Google" id="ProtNLM"/>
    </source>
</evidence>
<sequence>MAIRPSLIRVTLVLLCFGALALAQFVPHFDDRLQVALSDTLVDPLAVFNPVEHSGPASPYFIAPSQDGIPYEIPDGCTVDQAAYLVRHGDRYPEPGSFAGWQQLFAKFQNSSYTARGPLAFIPFWVPPIDDLPHEPLFLDSTGAGDAFALGVRLRKRYGLTPGGANISVWAANQQRSVDTATYFTRGYLSQGNYLNNTNLNRGTVITLADSPSDSGFADTVTPSASCPAYAGPSAAGGNNSNLFRTTYQNATAARLNFYLDGLVLNATDVGVMQDLCAWSSEISGDLRFCKAFTPDEWRNYEYAADLNYYYGSGPANPLSATSGWPWVKAVTDLFGVGPGKTVANGTLTPPPLMMMFSHDNNVPPILAALGVWNSSVTLPGQPETIYPLPVFNREDDPARKFRSTYIVNFLGNIALERMTCTVNAPTAEQQRLAGVVHQANVLGGKLNLGASGNMSQPMNQTFVRFRTNEAPVALPNCTSGPGQTCPLDQFTQMVNGPLQAVAGDFVQRCGLQGVPGATSVMKFLTTAGDGQSMLIGVAGTPMGPAVVP</sequence>
<organism evidence="3 4">
    <name type="scientific">Steccherinum ochraceum</name>
    <dbReference type="NCBI Taxonomy" id="92696"/>
    <lineage>
        <taxon>Eukaryota</taxon>
        <taxon>Fungi</taxon>
        <taxon>Dikarya</taxon>
        <taxon>Basidiomycota</taxon>
        <taxon>Agaricomycotina</taxon>
        <taxon>Agaricomycetes</taxon>
        <taxon>Polyporales</taxon>
        <taxon>Steccherinaceae</taxon>
        <taxon>Steccherinum</taxon>
    </lineage>
</organism>
<feature type="signal peptide" evidence="2">
    <location>
        <begin position="1"/>
        <end position="23"/>
    </location>
</feature>
<gene>
    <name evidence="3" type="ORF">EIP91_012331</name>
</gene>
<dbReference type="STRING" id="92696.A0A4R0RGD5"/>
<dbReference type="InterPro" id="IPR000560">
    <property type="entry name" value="His_Pase_clade-2"/>
</dbReference>
<evidence type="ECO:0000313" key="3">
    <source>
        <dbReference type="EMBL" id="TCD67470.1"/>
    </source>
</evidence>
<dbReference type="AlphaFoldDB" id="A0A4R0RGD5"/>
<keyword evidence="4" id="KW-1185">Reference proteome</keyword>
<dbReference type="InterPro" id="IPR029033">
    <property type="entry name" value="His_PPase_superfam"/>
</dbReference>
<dbReference type="Pfam" id="PF00328">
    <property type="entry name" value="His_Phos_2"/>
    <property type="match status" value="1"/>
</dbReference>
<evidence type="ECO:0000256" key="1">
    <source>
        <dbReference type="ARBA" id="ARBA00022801"/>
    </source>
</evidence>
<name>A0A4R0RGD5_9APHY</name>
<proteinExistence type="predicted"/>
<dbReference type="PANTHER" id="PTHR20963">
    <property type="entry name" value="MULTIPLE INOSITOL POLYPHOSPHATE PHOSPHATASE-RELATED"/>
    <property type="match status" value="1"/>
</dbReference>
<evidence type="ECO:0000256" key="2">
    <source>
        <dbReference type="SAM" id="SignalP"/>
    </source>
</evidence>
<keyword evidence="1" id="KW-0378">Hydrolase</keyword>
<accession>A0A4R0RGD5</accession>
<dbReference type="InterPro" id="IPR033379">
    <property type="entry name" value="Acid_Pase_AS"/>
</dbReference>
<dbReference type="Gene3D" id="3.40.50.1240">
    <property type="entry name" value="Phosphoglycerate mutase-like"/>
    <property type="match status" value="1"/>
</dbReference>
<reference evidence="3 4" key="1">
    <citation type="submission" date="2018-11" db="EMBL/GenBank/DDBJ databases">
        <title>Genome assembly of Steccherinum ochraceum LE-BIN_3174, the white-rot fungus of the Steccherinaceae family (The Residual Polyporoid clade, Polyporales, Basidiomycota).</title>
        <authorList>
            <person name="Fedorova T.V."/>
            <person name="Glazunova O.A."/>
            <person name="Landesman E.O."/>
            <person name="Moiseenko K.V."/>
            <person name="Psurtseva N.V."/>
            <person name="Savinova O.S."/>
            <person name="Shakhova N.V."/>
            <person name="Tyazhelova T.V."/>
            <person name="Vasina D.V."/>
        </authorList>
    </citation>
    <scope>NUCLEOTIDE SEQUENCE [LARGE SCALE GENOMIC DNA]</scope>
    <source>
        <strain evidence="3 4">LE-BIN_3174</strain>
    </source>
</reference>
<dbReference type="GO" id="GO:0003993">
    <property type="term" value="F:acid phosphatase activity"/>
    <property type="evidence" value="ECO:0007669"/>
    <property type="project" value="TreeGrafter"/>
</dbReference>
<dbReference type="PROSITE" id="PS00778">
    <property type="entry name" value="HIS_ACID_PHOSPHAT_2"/>
    <property type="match status" value="1"/>
</dbReference>
<dbReference type="SUPFAM" id="SSF53254">
    <property type="entry name" value="Phosphoglycerate mutase-like"/>
    <property type="match status" value="1"/>
</dbReference>
<dbReference type="CDD" id="cd07061">
    <property type="entry name" value="HP_HAP_like"/>
    <property type="match status" value="1"/>
</dbReference>
<evidence type="ECO:0000313" key="4">
    <source>
        <dbReference type="Proteomes" id="UP000292702"/>
    </source>
</evidence>